<keyword evidence="3" id="KW-1175">Viral attachment to host cell pilus</keyword>
<gene>
    <name evidence="6" type="primary">SRR6255746_1_1</name>
</gene>
<keyword evidence="1" id="KW-0945">Host-virus interaction</keyword>
<evidence type="ECO:0000256" key="3">
    <source>
        <dbReference type="ARBA" id="ARBA00023104"/>
    </source>
</evidence>
<dbReference type="Pfam" id="PF03863">
    <property type="entry name" value="Phage_mat-A"/>
    <property type="match status" value="1"/>
</dbReference>
<evidence type="ECO:0000313" key="6">
    <source>
        <dbReference type="EMBL" id="DAD50955.1"/>
    </source>
</evidence>
<dbReference type="KEGG" id="vg:80399423"/>
<keyword evidence="7" id="KW-1185">Reference proteome</keyword>
<accession>A0A8S5L0J9</accession>
<protein>
    <submittedName>
        <fullName evidence="6">Maturation protein</fullName>
    </submittedName>
</protein>
<evidence type="ECO:0000256" key="2">
    <source>
        <dbReference type="ARBA" id="ARBA00022804"/>
    </source>
</evidence>
<sequence>MIDLCSISSNSSVFTGWANTISWKGGSFSLSIGIIYDPGAREESIGCKPITGIPDWKGDKPCLHYNWKGTLILLPIGAFVSGTRKQGDYLYPTQSITKGTVTQVFDIVILYGQSGSAEYHGHKLYKNKSYPIYVQLNWFWRGDCLIVHYSIYDGITKDFMNNSDIRQFLIVSPSVIKSRVKCTALLKQKSNKTFNDVYPTGAFYNVPHVFTALGESPDPTKLFDRITQSLQAYGENIEHYLPETPEELWGDLTDVAVQNAQALDINSLAYARDLMSLRRDVESILDILHGRVSMKKLADAWLSFKYGLRLTLRDSGELGNALGKAFSPKQQKEIYSVCRAMDERVSLCQNGPLTGISVGDRYNLKIYYSPIDDKFLSLIKTLMDWDILPTLQNVWDLIPYSFVVDWFTDFSRTLDRIDSHTYLNTLRVLGTIKTRKTVINSIPVGRIGLPGGSRWSGCLSLVIYQRNLEKTLDLPHYRSGSPDEFHNIVELAAIIAQKLRRR</sequence>
<evidence type="ECO:0000313" key="7">
    <source>
        <dbReference type="Proteomes" id="UP000677877"/>
    </source>
</evidence>
<comment type="similarity">
    <text evidence="5">Belongs to the Leviviricetes maturation protein family.</text>
</comment>
<dbReference type="EMBL" id="BK013675">
    <property type="protein sequence ID" value="DAD50955.1"/>
    <property type="molecule type" value="Genomic_RNA"/>
</dbReference>
<keyword evidence="4" id="KW-1160">Virus entry into host cell</keyword>
<dbReference type="GeneID" id="80399423"/>
<dbReference type="RefSeq" id="YP_010770183.1">
    <property type="nucleotide sequence ID" value="NC_074189.1"/>
</dbReference>
<proteinExistence type="inferred from homology"/>
<organism evidence="6 7">
    <name type="scientific">ssRNA phage SRR6255746_1</name>
    <dbReference type="NCBI Taxonomy" id="2786503"/>
    <lineage>
        <taxon>Viruses</taxon>
        <taxon>Riboviria</taxon>
        <taxon>Orthornavirae</taxon>
        <taxon>Lenarviricota</taxon>
        <taxon>Leviviricetes</taxon>
        <taxon>Timlovirales</taxon>
        <taxon>Blumeviridae</taxon>
        <taxon>Konmavirus</taxon>
        <taxon>Konmavirus lutivivens</taxon>
    </lineage>
</organism>
<dbReference type="Proteomes" id="UP000677877">
    <property type="component" value="Segment"/>
</dbReference>
<evidence type="ECO:0000256" key="5">
    <source>
        <dbReference type="ARBA" id="ARBA00035110"/>
    </source>
</evidence>
<reference evidence="6" key="1">
    <citation type="submission" date="2020-09" db="EMBL/GenBank/DDBJ databases">
        <title>Leviviricetes taxonomy.</title>
        <authorList>
            <person name="Stockdale S.R."/>
            <person name="Callanan J."/>
            <person name="Adriaenssens E.M."/>
            <person name="Kuhn J.H."/>
            <person name="Rumnieks J."/>
            <person name="Shkoporov A."/>
            <person name="Draper L.A."/>
            <person name="Ross P."/>
            <person name="Hill C."/>
        </authorList>
    </citation>
    <scope>NUCLEOTIDE SEQUENCE</scope>
</reference>
<keyword evidence="2" id="KW-1161">Viral attachment to host cell</keyword>
<keyword evidence="3" id="KW-0946">Virion</keyword>
<evidence type="ECO:0000256" key="4">
    <source>
        <dbReference type="ARBA" id="ARBA00023296"/>
    </source>
</evidence>
<name>A0A8S5L0J9_9VIRU</name>
<dbReference type="GO" id="GO:0039666">
    <property type="term" value="P:virion attachment to host cell pilus"/>
    <property type="evidence" value="ECO:0007669"/>
    <property type="project" value="UniProtKB-KW"/>
</dbReference>
<evidence type="ECO:0000256" key="1">
    <source>
        <dbReference type="ARBA" id="ARBA00022581"/>
    </source>
</evidence>
<dbReference type="InterPro" id="IPR005563">
    <property type="entry name" value="A_protein"/>
</dbReference>